<gene>
    <name evidence="1" type="ORF">QAD02_017828</name>
</gene>
<accession>A0ACC2PG88</accession>
<reference evidence="1" key="1">
    <citation type="submission" date="2023-04" db="EMBL/GenBank/DDBJ databases">
        <title>A chromosome-level genome assembly of the parasitoid wasp Eretmocerus hayati.</title>
        <authorList>
            <person name="Zhong Y."/>
            <person name="Liu S."/>
            <person name="Liu Y."/>
        </authorList>
    </citation>
    <scope>NUCLEOTIDE SEQUENCE</scope>
    <source>
        <strain evidence="1">ZJU_SS_LIU_2023</strain>
    </source>
</reference>
<dbReference type="Proteomes" id="UP001239111">
    <property type="component" value="Chromosome 1"/>
</dbReference>
<comment type="caution">
    <text evidence="1">The sequence shown here is derived from an EMBL/GenBank/DDBJ whole genome shotgun (WGS) entry which is preliminary data.</text>
</comment>
<keyword evidence="2" id="KW-1185">Reference proteome</keyword>
<organism evidence="1 2">
    <name type="scientific">Eretmocerus hayati</name>
    <dbReference type="NCBI Taxonomy" id="131215"/>
    <lineage>
        <taxon>Eukaryota</taxon>
        <taxon>Metazoa</taxon>
        <taxon>Ecdysozoa</taxon>
        <taxon>Arthropoda</taxon>
        <taxon>Hexapoda</taxon>
        <taxon>Insecta</taxon>
        <taxon>Pterygota</taxon>
        <taxon>Neoptera</taxon>
        <taxon>Endopterygota</taxon>
        <taxon>Hymenoptera</taxon>
        <taxon>Apocrita</taxon>
        <taxon>Proctotrupomorpha</taxon>
        <taxon>Chalcidoidea</taxon>
        <taxon>Aphelinidae</taxon>
        <taxon>Aphelininae</taxon>
        <taxon>Eretmocerus</taxon>
    </lineage>
</organism>
<protein>
    <submittedName>
        <fullName evidence="1">Uncharacterized protein</fullName>
    </submittedName>
</protein>
<name>A0ACC2PG88_9HYME</name>
<evidence type="ECO:0000313" key="1">
    <source>
        <dbReference type="EMBL" id="KAJ8682036.1"/>
    </source>
</evidence>
<evidence type="ECO:0000313" key="2">
    <source>
        <dbReference type="Proteomes" id="UP001239111"/>
    </source>
</evidence>
<sequence>MARISSYYTLCPLIDQQNLLGVEPDSDSGCAIVTLGKNIVKRYKLQDLKQITSWSTKDRLTTAVIFDSSSGNYVAAFNGKNIRVWQEEETDLDSVKKYKFLSNVHTILNSKPVPPIVVMQNGSTASLEWALENRKVWNSDGILCEGEKILCCQLLCTKNQLRLGIFSKLDNVYIYYVVPLKKKNRCEDPEKLHRVEIRRPSEQLVGHVIVQDEDNAHLLTLWSHGRLYSYPLTKPATDSTPGSLISVITVVNTKHPVVLVALNSNTIAGYGGDVNEEGAILFIYNLQFKLVQAVQKLKLFTQDAKLWNVEDRLLLAANRHLAIAPYVLAPQRIEAVLGSTLSLMSKKPDDNDIVEVQETIIADWGTASKKMSVSEVPMKELKKDIASQVSAFLKEGLSDAAIHWKLIPELIKNEDTPSIIWCLDNLKDLPEDLLVRLVKLSLKDNIIIDTTTQNGDADVLVEKKQYRLLDRILNICFSNVAIVAYARRGLTFDEILFLLDYLSKKICEESFVCEVDPQDGVLKPKNFLYEWTKLVIDSNYQNYLLSGDEKVPNLFVKLKEAVEIQIQFIYVMEELRPLLQQVLDRKVTKPIPNDLERFYSIEEIKLY</sequence>
<proteinExistence type="predicted"/>
<dbReference type="EMBL" id="CM056741">
    <property type="protein sequence ID" value="KAJ8682036.1"/>
    <property type="molecule type" value="Genomic_DNA"/>
</dbReference>